<keyword evidence="2" id="KW-0732">Signal</keyword>
<dbReference type="EMBL" id="JBHUGF010000001">
    <property type="protein sequence ID" value="MFD1988369.1"/>
    <property type="molecule type" value="Genomic_DNA"/>
</dbReference>
<evidence type="ECO:0000259" key="3">
    <source>
        <dbReference type="Pfam" id="PF07833"/>
    </source>
</evidence>
<name>A0ABW4UQQ6_9BACL</name>
<organism evidence="4 5">
    <name type="scientific">Paenibacillus nicotianae</name>
    <dbReference type="NCBI Taxonomy" id="1526551"/>
    <lineage>
        <taxon>Bacteria</taxon>
        <taxon>Bacillati</taxon>
        <taxon>Bacillota</taxon>
        <taxon>Bacilli</taxon>
        <taxon>Bacillales</taxon>
        <taxon>Paenibacillaceae</taxon>
        <taxon>Paenibacillus</taxon>
    </lineage>
</organism>
<proteinExistence type="predicted"/>
<accession>A0ABW4UQQ6</accession>
<protein>
    <submittedName>
        <fullName evidence="4">Stalk domain-containing protein</fullName>
    </submittedName>
</protein>
<evidence type="ECO:0000256" key="1">
    <source>
        <dbReference type="SAM" id="MobiDB-lite"/>
    </source>
</evidence>
<gene>
    <name evidence="4" type="ORF">ACFSGI_00110</name>
</gene>
<comment type="caution">
    <text evidence="4">The sequence shown here is derived from an EMBL/GenBank/DDBJ whole genome shotgun (WGS) entry which is preliminary data.</text>
</comment>
<keyword evidence="5" id="KW-1185">Reference proteome</keyword>
<dbReference type="Pfam" id="PF07833">
    <property type="entry name" value="Cu_amine_oxidN1"/>
    <property type="match status" value="1"/>
</dbReference>
<evidence type="ECO:0000256" key="2">
    <source>
        <dbReference type="SAM" id="SignalP"/>
    </source>
</evidence>
<dbReference type="InterPro" id="IPR036582">
    <property type="entry name" value="Mao_N_sf"/>
</dbReference>
<dbReference type="Proteomes" id="UP001597403">
    <property type="component" value="Unassembled WGS sequence"/>
</dbReference>
<feature type="region of interest" description="Disordered" evidence="1">
    <location>
        <begin position="141"/>
        <end position="167"/>
    </location>
</feature>
<dbReference type="SUPFAM" id="SSF55383">
    <property type="entry name" value="Copper amine oxidase, domain N"/>
    <property type="match status" value="1"/>
</dbReference>
<reference evidence="5" key="1">
    <citation type="journal article" date="2019" name="Int. J. Syst. Evol. Microbiol.">
        <title>The Global Catalogue of Microorganisms (GCM) 10K type strain sequencing project: providing services to taxonomists for standard genome sequencing and annotation.</title>
        <authorList>
            <consortium name="The Broad Institute Genomics Platform"/>
            <consortium name="The Broad Institute Genome Sequencing Center for Infectious Disease"/>
            <person name="Wu L."/>
            <person name="Ma J."/>
        </authorList>
    </citation>
    <scope>NUCLEOTIDE SEQUENCE [LARGE SCALE GENOMIC DNA]</scope>
    <source>
        <strain evidence="5">CGMCC 1.15067</strain>
    </source>
</reference>
<evidence type="ECO:0000313" key="5">
    <source>
        <dbReference type="Proteomes" id="UP001597403"/>
    </source>
</evidence>
<dbReference type="RefSeq" id="WP_204826361.1">
    <property type="nucleotide sequence ID" value="NZ_JBHUGF010000001.1"/>
</dbReference>
<sequence>MKKKICSAVLVTALTVSGGLHTPSVSAATPIKITIDGVQLTTDQAPVMSANRTMVPLRGVFEALDAKVFWKQSTKTVTATKDGTTIVLPLGSKTATINGKSVTLDVPAKSIKGRTVVPLRFVSESLGEKVGWNASTKTVSITTTNSKPTTPTQPTTPTTPSTSISPVPYVNTKVVGQQGNGNDLEISFPASASTKGISQYRILVVKASNSNPFNVNTALTVPAANYTAIPQGSSNYTITLMPQARDTDGALIQKNMNYRVYVLAVGATGYNSALSVSSPIVSLGVVATASAIATDVKASDVSDNGDGRDFSVTFTKASDESKLSNYRVFVVKTTSAGSFSATEAAKISSSNYTTINKTGSNPTTRLTNTTRDTSGELITTGTAYTVFVVSITSGGDNIGISAGSNSLTLGRTVEAPSITKVEDVSNYADGRDIQVTFTKSSEESKISGYRVFVVRSKASGDFDIATANGLASSRYIDVSKTGSDRTVTLATSLKDSGGETIVNDVPYRIYVMALGSGSYANSLSSASSTLTLKTGDQTVGNVSGIAVSDISDYGDGRDLQVTFNKASDESLVNNYRVMVVKSINASKFNLSTANSVSSSNYLQISKNGSNPTVTFSAGSKDVNGDLIKNGTNYQVFVLTTGTGNASGNNSLSGASSVITLASNGATSAVNTVATTNSASTSTASDITFSFVPANDTGISEYRVYVVRADQAGSFNLSVANNVAAANYTRIAKTATKVTQALTTSTKDYNGNAIVKDVAYRVYVLSVADGSVRSVNTLSGASNDFTITTPTVAPATNLNATAINGGIKVTFSKPSGETGIASYAVMLVPSASSGSFSLADANRVSERNYETVTKGVYSEWTFTTTDVDINGAAIRSGVAYKAFVLSIADGRVATVNALSVASREAQIIAQ</sequence>
<evidence type="ECO:0000313" key="4">
    <source>
        <dbReference type="EMBL" id="MFD1988369.1"/>
    </source>
</evidence>
<dbReference type="InterPro" id="IPR012854">
    <property type="entry name" value="Cu_amine_oxidase-like_N"/>
</dbReference>
<feature type="signal peptide" evidence="2">
    <location>
        <begin position="1"/>
        <end position="27"/>
    </location>
</feature>
<feature type="chain" id="PRO_5046873275" evidence="2">
    <location>
        <begin position="28"/>
        <end position="909"/>
    </location>
</feature>
<feature type="domain" description="Copper amine oxidase-like N-terminal" evidence="3">
    <location>
        <begin position="35"/>
        <end position="141"/>
    </location>
</feature>
<dbReference type="Gene3D" id="3.30.457.10">
    <property type="entry name" value="Copper amine oxidase-like, N-terminal domain"/>
    <property type="match status" value="1"/>
</dbReference>